<organism evidence="1 2">
    <name type="scientific">Micromonospora matsumotoense</name>
    <dbReference type="NCBI Taxonomy" id="121616"/>
    <lineage>
        <taxon>Bacteria</taxon>
        <taxon>Bacillati</taxon>
        <taxon>Actinomycetota</taxon>
        <taxon>Actinomycetes</taxon>
        <taxon>Micromonosporales</taxon>
        <taxon>Micromonosporaceae</taxon>
        <taxon>Micromonospora</taxon>
    </lineage>
</organism>
<protein>
    <submittedName>
        <fullName evidence="1">Uncharacterized protein</fullName>
    </submittedName>
</protein>
<sequence>MDTERTTEALQRWVLDPGESTERVWVGPESVTVRTTRLRYLARPAQWAVADAEWVADAVRVVAARQPMFVIHGLLLTASGGTLHLNRPEVMADLGRRVGAGLDPLAYAELLGELYSAWEIDGPVVHPFSVTEGVRAGWLVHDPDHFARVLAVPDAPAVTPPTFVPGPDGGWTLRFFSHNHYLLEIRSAVDVYRWTVTGGPDRAATWVRETVAERVERPLP</sequence>
<accession>A0A1C4W6E8</accession>
<dbReference type="EMBL" id="FMCU01000003">
    <property type="protein sequence ID" value="SCE91792.1"/>
    <property type="molecule type" value="Genomic_DNA"/>
</dbReference>
<dbReference type="Proteomes" id="UP000198797">
    <property type="component" value="Unassembled WGS sequence"/>
</dbReference>
<gene>
    <name evidence="1" type="ORF">GA0070216_103121</name>
</gene>
<dbReference type="AlphaFoldDB" id="A0A1C4W6E8"/>
<dbReference type="OrthoDB" id="3368681at2"/>
<dbReference type="STRING" id="121616.GA0070216_103121"/>
<evidence type="ECO:0000313" key="2">
    <source>
        <dbReference type="Proteomes" id="UP000198797"/>
    </source>
</evidence>
<dbReference type="RefSeq" id="WP_141723019.1">
    <property type="nucleotide sequence ID" value="NZ_FMCU01000003.1"/>
</dbReference>
<reference evidence="2" key="1">
    <citation type="submission" date="2016-06" db="EMBL/GenBank/DDBJ databases">
        <authorList>
            <person name="Varghese N."/>
            <person name="Submissions Spin"/>
        </authorList>
    </citation>
    <scope>NUCLEOTIDE SEQUENCE [LARGE SCALE GENOMIC DNA]</scope>
    <source>
        <strain evidence="2">DSM 44100</strain>
    </source>
</reference>
<proteinExistence type="predicted"/>
<name>A0A1C4W6E8_9ACTN</name>
<evidence type="ECO:0000313" key="1">
    <source>
        <dbReference type="EMBL" id="SCE91792.1"/>
    </source>
</evidence>
<keyword evidence="2" id="KW-1185">Reference proteome</keyword>